<keyword evidence="10" id="KW-1185">Reference proteome</keyword>
<name>A0A930YCR0_9ACTN</name>
<feature type="transmembrane region" description="Helical" evidence="7">
    <location>
        <begin position="86"/>
        <end position="105"/>
    </location>
</feature>
<dbReference type="PANTHER" id="PTHR23517:SF2">
    <property type="entry name" value="MULTIDRUG RESISTANCE PROTEIN MDTH"/>
    <property type="match status" value="1"/>
</dbReference>
<keyword evidence="5 7" id="KW-1133">Transmembrane helix</keyword>
<dbReference type="RefSeq" id="WP_194705141.1">
    <property type="nucleotide sequence ID" value="NZ_JADKPN010000001.1"/>
</dbReference>
<dbReference type="InterPro" id="IPR020846">
    <property type="entry name" value="MFS_dom"/>
</dbReference>
<feature type="transmembrane region" description="Helical" evidence="7">
    <location>
        <begin position="263"/>
        <end position="282"/>
    </location>
</feature>
<dbReference type="AlphaFoldDB" id="A0A930YCR0"/>
<dbReference type="Proteomes" id="UP000640489">
    <property type="component" value="Unassembled WGS sequence"/>
</dbReference>
<feature type="domain" description="Major facilitator superfamily (MFS) profile" evidence="8">
    <location>
        <begin position="226"/>
        <end position="437"/>
    </location>
</feature>
<feature type="transmembrane region" description="Helical" evidence="7">
    <location>
        <begin position="178"/>
        <end position="197"/>
    </location>
</feature>
<feature type="transmembrane region" description="Helical" evidence="7">
    <location>
        <begin position="294"/>
        <end position="314"/>
    </location>
</feature>
<evidence type="ECO:0000313" key="9">
    <source>
        <dbReference type="EMBL" id="MBF4761968.1"/>
    </source>
</evidence>
<feature type="transmembrane region" description="Helical" evidence="7">
    <location>
        <begin position="144"/>
        <end position="166"/>
    </location>
</feature>
<feature type="transmembrane region" description="Helical" evidence="7">
    <location>
        <begin position="358"/>
        <end position="381"/>
    </location>
</feature>
<comment type="caution">
    <text evidence="9">The sequence shown here is derived from an EMBL/GenBank/DDBJ whole genome shotgun (WGS) entry which is preliminary data.</text>
</comment>
<dbReference type="SUPFAM" id="SSF103473">
    <property type="entry name" value="MFS general substrate transporter"/>
    <property type="match status" value="1"/>
</dbReference>
<feature type="transmembrane region" description="Helical" evidence="7">
    <location>
        <begin position="111"/>
        <end position="132"/>
    </location>
</feature>
<dbReference type="EMBL" id="JADKPN010000001">
    <property type="protein sequence ID" value="MBF4761968.1"/>
    <property type="molecule type" value="Genomic_DNA"/>
</dbReference>
<dbReference type="InterPro" id="IPR011701">
    <property type="entry name" value="MFS"/>
</dbReference>
<accession>A0A930YCR0</accession>
<keyword evidence="6 7" id="KW-0472">Membrane</keyword>
<feature type="transmembrane region" description="Helical" evidence="7">
    <location>
        <begin position="23"/>
        <end position="46"/>
    </location>
</feature>
<feature type="transmembrane region" description="Helical" evidence="7">
    <location>
        <begin position="58"/>
        <end position="79"/>
    </location>
</feature>
<evidence type="ECO:0000313" key="10">
    <source>
        <dbReference type="Proteomes" id="UP000640489"/>
    </source>
</evidence>
<evidence type="ECO:0000259" key="8">
    <source>
        <dbReference type="PROSITE" id="PS50850"/>
    </source>
</evidence>
<reference evidence="9" key="1">
    <citation type="submission" date="2020-11" db="EMBL/GenBank/DDBJ databases">
        <title>Nocardioides sp. nov., isolated from Soil of Cynanchum wilfordii Hemsley rhizosphere.</title>
        <authorList>
            <person name="Lee J.-S."/>
            <person name="Suh M.K."/>
            <person name="Kim J.-S."/>
        </authorList>
    </citation>
    <scope>NUCLEOTIDE SEQUENCE</scope>
    <source>
        <strain evidence="9">KCTC 19275</strain>
    </source>
</reference>
<protein>
    <submittedName>
        <fullName evidence="9">MFS transporter</fullName>
    </submittedName>
</protein>
<dbReference type="PROSITE" id="PS50850">
    <property type="entry name" value="MFS"/>
    <property type="match status" value="1"/>
</dbReference>
<dbReference type="InterPro" id="IPR050171">
    <property type="entry name" value="MFS_Transporters"/>
</dbReference>
<keyword evidence="2" id="KW-0813">Transport</keyword>
<evidence type="ECO:0000256" key="2">
    <source>
        <dbReference type="ARBA" id="ARBA00022448"/>
    </source>
</evidence>
<dbReference type="GO" id="GO:0022857">
    <property type="term" value="F:transmembrane transporter activity"/>
    <property type="evidence" value="ECO:0007669"/>
    <property type="project" value="InterPro"/>
</dbReference>
<evidence type="ECO:0000256" key="3">
    <source>
        <dbReference type="ARBA" id="ARBA00022475"/>
    </source>
</evidence>
<evidence type="ECO:0000256" key="4">
    <source>
        <dbReference type="ARBA" id="ARBA00022692"/>
    </source>
</evidence>
<sequence length="437" mass="46101">MADTAPRTTLASFWAQLPREGRWLLSTVAIQLFGRGMTLPFTVIYLHEVRGIGLDVAGALMAWIFAVGVIVTGPGGAAVDKYGARLVTLVACVVHMTGVGILAFAESLPAAIVATTLMGVSGVTWPAFNAMVAAIVQGPLRQQYFGVNFALVNLGIGLGGIVSGLYVDVHVPRTFTTIYLVDAASLLIPVALLLGPLRHVHARADKPDGADDVPASYLRIARQPAMAWLLALTFIGTFVGYGQMEAGFPAFAREASEVSTRTIGWAFAANTAVIVLAQFLVLRRIQGHRRTRVLVLMSLIWALAWTVLGLTGIVAGTLTAAFGVVLYHVFFGLGETLLQPTIPAITNDLAPDHLRGRYNALSSGFFQVGGILGPVVAGFLLRHDQPTLFIALVVAGCLSMVALARGLEGRIPASANGVEGDEVPAVADRPHPAADVI</sequence>
<dbReference type="GO" id="GO:0005886">
    <property type="term" value="C:plasma membrane"/>
    <property type="evidence" value="ECO:0007669"/>
    <property type="project" value="UniProtKB-SubCell"/>
</dbReference>
<keyword evidence="4 7" id="KW-0812">Transmembrane</keyword>
<comment type="subcellular location">
    <subcellularLocation>
        <location evidence="1">Cell membrane</location>
        <topology evidence="1">Multi-pass membrane protein</topology>
    </subcellularLocation>
</comment>
<dbReference type="Pfam" id="PF07690">
    <property type="entry name" value="MFS_1"/>
    <property type="match status" value="1"/>
</dbReference>
<dbReference type="PANTHER" id="PTHR23517">
    <property type="entry name" value="RESISTANCE PROTEIN MDTM, PUTATIVE-RELATED-RELATED"/>
    <property type="match status" value="1"/>
</dbReference>
<proteinExistence type="predicted"/>
<feature type="transmembrane region" description="Helical" evidence="7">
    <location>
        <begin position="387"/>
        <end position="404"/>
    </location>
</feature>
<evidence type="ECO:0000256" key="1">
    <source>
        <dbReference type="ARBA" id="ARBA00004651"/>
    </source>
</evidence>
<organism evidence="9 10">
    <name type="scientific">Nocardioides islandensis</name>
    <dbReference type="NCBI Taxonomy" id="433663"/>
    <lineage>
        <taxon>Bacteria</taxon>
        <taxon>Bacillati</taxon>
        <taxon>Actinomycetota</taxon>
        <taxon>Actinomycetes</taxon>
        <taxon>Propionibacteriales</taxon>
        <taxon>Nocardioidaceae</taxon>
        <taxon>Nocardioides</taxon>
    </lineage>
</organism>
<evidence type="ECO:0000256" key="6">
    <source>
        <dbReference type="ARBA" id="ARBA00023136"/>
    </source>
</evidence>
<keyword evidence="3" id="KW-1003">Cell membrane</keyword>
<gene>
    <name evidence="9" type="ORF">ISU07_02410</name>
</gene>
<feature type="transmembrane region" description="Helical" evidence="7">
    <location>
        <begin position="320"/>
        <end position="338"/>
    </location>
</feature>
<evidence type="ECO:0000256" key="7">
    <source>
        <dbReference type="SAM" id="Phobius"/>
    </source>
</evidence>
<dbReference type="Gene3D" id="1.20.1250.20">
    <property type="entry name" value="MFS general substrate transporter like domains"/>
    <property type="match status" value="1"/>
</dbReference>
<feature type="transmembrane region" description="Helical" evidence="7">
    <location>
        <begin position="225"/>
        <end position="243"/>
    </location>
</feature>
<dbReference type="InterPro" id="IPR036259">
    <property type="entry name" value="MFS_trans_sf"/>
</dbReference>
<evidence type="ECO:0000256" key="5">
    <source>
        <dbReference type="ARBA" id="ARBA00022989"/>
    </source>
</evidence>